<feature type="transmembrane region" description="Helical" evidence="1">
    <location>
        <begin position="12"/>
        <end position="34"/>
    </location>
</feature>
<protein>
    <submittedName>
        <fullName evidence="2">Uncharacterized protein</fullName>
    </submittedName>
</protein>
<keyword evidence="3" id="KW-1185">Reference proteome</keyword>
<evidence type="ECO:0000313" key="2">
    <source>
        <dbReference type="EMBL" id="KAJ8060050.1"/>
    </source>
</evidence>
<gene>
    <name evidence="2" type="ORF">OCU04_011660</name>
</gene>
<name>A0A9X0AC07_9HELO</name>
<dbReference type="EMBL" id="JAPEIS010000014">
    <property type="protein sequence ID" value="KAJ8060050.1"/>
    <property type="molecule type" value="Genomic_DNA"/>
</dbReference>
<keyword evidence="1" id="KW-0812">Transmembrane</keyword>
<evidence type="ECO:0000256" key="1">
    <source>
        <dbReference type="SAM" id="Phobius"/>
    </source>
</evidence>
<dbReference type="Proteomes" id="UP001152300">
    <property type="component" value="Unassembled WGS sequence"/>
</dbReference>
<keyword evidence="1" id="KW-1133">Transmembrane helix</keyword>
<comment type="caution">
    <text evidence="2">The sequence shown here is derived from an EMBL/GenBank/DDBJ whole genome shotgun (WGS) entry which is preliminary data.</text>
</comment>
<keyword evidence="1" id="KW-0472">Membrane</keyword>
<reference evidence="2" key="1">
    <citation type="submission" date="2022-11" db="EMBL/GenBank/DDBJ databases">
        <title>Genome Resource of Sclerotinia nivalis Strain SnTB1, a Plant Pathogen Isolated from American Ginseng.</title>
        <authorList>
            <person name="Fan S."/>
        </authorList>
    </citation>
    <scope>NUCLEOTIDE SEQUENCE</scope>
    <source>
        <strain evidence="2">SnTB1</strain>
    </source>
</reference>
<evidence type="ECO:0000313" key="3">
    <source>
        <dbReference type="Proteomes" id="UP001152300"/>
    </source>
</evidence>
<proteinExistence type="predicted"/>
<sequence>MPNLVVDSNEQIVYLNYVFFIIEDCFTIQAIYIATQTNKIKEFKAENVELLRILAGKQA</sequence>
<dbReference type="AlphaFoldDB" id="A0A9X0AC07"/>
<organism evidence="2 3">
    <name type="scientific">Sclerotinia nivalis</name>
    <dbReference type="NCBI Taxonomy" id="352851"/>
    <lineage>
        <taxon>Eukaryota</taxon>
        <taxon>Fungi</taxon>
        <taxon>Dikarya</taxon>
        <taxon>Ascomycota</taxon>
        <taxon>Pezizomycotina</taxon>
        <taxon>Leotiomycetes</taxon>
        <taxon>Helotiales</taxon>
        <taxon>Sclerotiniaceae</taxon>
        <taxon>Sclerotinia</taxon>
    </lineage>
</organism>
<accession>A0A9X0AC07</accession>